<reference evidence="3" key="1">
    <citation type="journal article" date="2019" name="Int. J. Syst. Evol. Microbiol.">
        <title>The Global Catalogue of Microorganisms (GCM) 10K type strain sequencing project: providing services to taxonomists for standard genome sequencing and annotation.</title>
        <authorList>
            <consortium name="The Broad Institute Genomics Platform"/>
            <consortium name="The Broad Institute Genome Sequencing Center for Infectious Disease"/>
            <person name="Wu L."/>
            <person name="Ma J."/>
        </authorList>
    </citation>
    <scope>NUCLEOTIDE SEQUENCE [LARGE SCALE GENOMIC DNA]</scope>
    <source>
        <strain evidence="3">CGMCC 1.10992</strain>
    </source>
</reference>
<evidence type="ECO:0000256" key="1">
    <source>
        <dbReference type="ARBA" id="ARBA00005254"/>
    </source>
</evidence>
<dbReference type="CDD" id="cd06558">
    <property type="entry name" value="crotonase-like"/>
    <property type="match status" value="1"/>
</dbReference>
<dbReference type="Proteomes" id="UP001597380">
    <property type="component" value="Unassembled WGS sequence"/>
</dbReference>
<proteinExistence type="inferred from homology"/>
<dbReference type="InterPro" id="IPR001753">
    <property type="entry name" value="Enoyl-CoA_hydra/iso"/>
</dbReference>
<dbReference type="PANTHER" id="PTHR42964:SF1">
    <property type="entry name" value="POLYKETIDE BIOSYNTHESIS ENOYL-COA HYDRATASE PKSH-RELATED"/>
    <property type="match status" value="1"/>
</dbReference>
<evidence type="ECO:0000313" key="3">
    <source>
        <dbReference type="Proteomes" id="UP001597380"/>
    </source>
</evidence>
<dbReference type="Gene3D" id="3.90.226.10">
    <property type="entry name" value="2-enoyl-CoA Hydratase, Chain A, domain 1"/>
    <property type="match status" value="1"/>
</dbReference>
<dbReference type="Pfam" id="PF00378">
    <property type="entry name" value="ECH_1"/>
    <property type="match status" value="1"/>
</dbReference>
<protein>
    <submittedName>
        <fullName evidence="2">Enoyl-CoA hydratase-related protein</fullName>
    </submittedName>
</protein>
<dbReference type="Gene3D" id="1.10.12.10">
    <property type="entry name" value="Lyase 2-enoyl-coa Hydratase, Chain A, domain 2"/>
    <property type="match status" value="1"/>
</dbReference>
<dbReference type="PANTHER" id="PTHR42964">
    <property type="entry name" value="ENOYL-COA HYDRATASE"/>
    <property type="match status" value="1"/>
</dbReference>
<organism evidence="2 3">
    <name type="scientific">Corallincola platygyrae</name>
    <dbReference type="NCBI Taxonomy" id="1193278"/>
    <lineage>
        <taxon>Bacteria</taxon>
        <taxon>Pseudomonadati</taxon>
        <taxon>Pseudomonadota</taxon>
        <taxon>Gammaproteobacteria</taxon>
        <taxon>Alteromonadales</taxon>
        <taxon>Psychromonadaceae</taxon>
        <taxon>Corallincola</taxon>
    </lineage>
</organism>
<accession>A0ABW4XIT1</accession>
<evidence type="ECO:0000313" key="2">
    <source>
        <dbReference type="EMBL" id="MFD2095452.1"/>
    </source>
</evidence>
<dbReference type="InterPro" id="IPR014748">
    <property type="entry name" value="Enoyl-CoA_hydra_C"/>
</dbReference>
<dbReference type="InterPro" id="IPR029045">
    <property type="entry name" value="ClpP/crotonase-like_dom_sf"/>
</dbReference>
<comment type="caution">
    <text evidence="2">The sequence shown here is derived from an EMBL/GenBank/DDBJ whole genome shotgun (WGS) entry which is preliminary data.</text>
</comment>
<gene>
    <name evidence="2" type="ORF">ACFSJ3_05590</name>
</gene>
<keyword evidence="3" id="KW-1185">Reference proteome</keyword>
<name>A0ABW4XIT1_9GAMM</name>
<dbReference type="InterPro" id="IPR051683">
    <property type="entry name" value="Enoyl-CoA_Hydratase/Isomerase"/>
</dbReference>
<sequence length="271" mass="30027">MDINQQFEHIRCGIDHRGVARITLDRTAKRNAFNRQTMQELVQAIELFADHPGVRVLMLDAEGQMFSAGADLDDMRQMGEASQEDNFQDARLLAQLMRVLDSFPTPTLVLVQGAAFGGALGLICCCDIALLGDDARFCLSEVKLGLIPAVISPYLLRTMGHRQLSRYLLTAEIIDAETALSLQLGHAVYSSDSLLSEAEDWLLKLLQNAPQAQRQGKALLRQIADHPINDTLADVTAEKLSLIRSDREAKEGLAAFFEKRPANWQLNGDKL</sequence>
<comment type="similarity">
    <text evidence="1">Belongs to the enoyl-CoA hydratase/isomerase family.</text>
</comment>
<dbReference type="EMBL" id="JBHUHT010000009">
    <property type="protein sequence ID" value="MFD2095452.1"/>
    <property type="molecule type" value="Genomic_DNA"/>
</dbReference>
<dbReference type="SUPFAM" id="SSF52096">
    <property type="entry name" value="ClpP/crotonase"/>
    <property type="match status" value="1"/>
</dbReference>